<organism evidence="1 2">
    <name type="scientific">Bifidobacterium adolescentis (strain ATCC 15703 / DSM 20083 / NCTC 11814 / E194a)</name>
    <dbReference type="NCBI Taxonomy" id="367928"/>
    <lineage>
        <taxon>Bacteria</taxon>
        <taxon>Bacillati</taxon>
        <taxon>Actinomycetota</taxon>
        <taxon>Actinomycetes</taxon>
        <taxon>Bifidobacteriales</taxon>
        <taxon>Bifidobacteriaceae</taxon>
        <taxon>Bifidobacterium</taxon>
    </lineage>
</organism>
<dbReference type="HOGENOM" id="CLU_2551486_0_0_11"/>
<reference evidence="1 2" key="1">
    <citation type="submission" date="2006-12" db="EMBL/GenBank/DDBJ databases">
        <title>Bifidobacterium adolescentis complete genome sequence.</title>
        <authorList>
            <person name="Suzuki T."/>
            <person name="Tsuda Y."/>
            <person name="Kanou N."/>
            <person name="Inoue T."/>
            <person name="Kumazaki K."/>
            <person name="Nagano S."/>
            <person name="Hirai S."/>
            <person name="Tanaka K."/>
            <person name="Watanabe K."/>
        </authorList>
    </citation>
    <scope>NUCLEOTIDE SEQUENCE [LARGE SCALE GENOMIC DNA]</scope>
    <source>
        <strain evidence="2">ATCC 15703 / DSM 20083 / NCTC 11814 / E194a</strain>
    </source>
</reference>
<name>A1A1P4_BIFAA</name>
<dbReference type="STRING" id="367928.BAD_0846"/>
<gene>
    <name evidence="1" type="ordered locus">BAD_0846</name>
</gene>
<proteinExistence type="predicted"/>
<keyword evidence="2" id="KW-1185">Reference proteome</keyword>
<accession>A1A1P4</accession>
<evidence type="ECO:0000313" key="1">
    <source>
        <dbReference type="EMBL" id="BAF39627.1"/>
    </source>
</evidence>
<dbReference type="AlphaFoldDB" id="A1A1P4"/>
<protein>
    <submittedName>
        <fullName evidence="1">Protein TrkB involved in potassium or sodium transport</fullName>
    </submittedName>
</protein>
<dbReference type="KEGG" id="bad:BAD_0846"/>
<sequence length="82" mass="8889">MSAQMLIAMSWAAYSSTSSLSRSVQEWLAESSGTKVVSMSMFSFISLIPPFVPLAPGDIADFHGTGKSLDHKRVRCKSVFTS</sequence>
<evidence type="ECO:0000313" key="2">
    <source>
        <dbReference type="Proteomes" id="UP000008702"/>
    </source>
</evidence>
<dbReference type="Proteomes" id="UP000008702">
    <property type="component" value="Chromosome"/>
</dbReference>
<dbReference type="EMBL" id="AP009256">
    <property type="protein sequence ID" value="BAF39627.1"/>
    <property type="molecule type" value="Genomic_DNA"/>
</dbReference>